<organism evidence="2 3">
    <name type="scientific">Candidatus Doudnabacteria bacterium RIFCSPHIGHO2_01_FULL_41_86</name>
    <dbReference type="NCBI Taxonomy" id="1817821"/>
    <lineage>
        <taxon>Bacteria</taxon>
        <taxon>Candidatus Doudnaibacteriota</taxon>
    </lineage>
</organism>
<evidence type="ECO:0000313" key="2">
    <source>
        <dbReference type="EMBL" id="OGE74219.1"/>
    </source>
</evidence>
<keyword evidence="1" id="KW-1133">Transmembrane helix</keyword>
<keyword evidence="1" id="KW-0472">Membrane</keyword>
<dbReference type="AlphaFoldDB" id="A0A1F5N9A4"/>
<name>A0A1F5N9A4_9BACT</name>
<protein>
    <submittedName>
        <fullName evidence="2">Uncharacterized protein</fullName>
    </submittedName>
</protein>
<gene>
    <name evidence="2" type="ORF">A2717_01575</name>
</gene>
<feature type="transmembrane region" description="Helical" evidence="1">
    <location>
        <begin position="20"/>
        <end position="38"/>
    </location>
</feature>
<accession>A0A1F5N9A4</accession>
<sequence length="173" mass="19121">MAKRKLYHLHKIKIHHNRWLIWALAYALIVALALISYIKISDLNISSEADSVFSSFHSYSDSRLGFGVRYPADWAIEAEASSVTFLPPELSDSGVTVTVADPSSSVGIRKNLKIISETNTTLGGIIATRLVNDLGGGHSEIIIMATHNKKLYVVNGTENLMRPVLLTFHFITK</sequence>
<proteinExistence type="predicted"/>
<keyword evidence="1" id="KW-0812">Transmembrane</keyword>
<evidence type="ECO:0000313" key="3">
    <source>
        <dbReference type="Proteomes" id="UP000177610"/>
    </source>
</evidence>
<evidence type="ECO:0000256" key="1">
    <source>
        <dbReference type="SAM" id="Phobius"/>
    </source>
</evidence>
<reference evidence="2 3" key="1">
    <citation type="journal article" date="2016" name="Nat. Commun.">
        <title>Thousands of microbial genomes shed light on interconnected biogeochemical processes in an aquifer system.</title>
        <authorList>
            <person name="Anantharaman K."/>
            <person name="Brown C.T."/>
            <person name="Hug L.A."/>
            <person name="Sharon I."/>
            <person name="Castelle C.J."/>
            <person name="Probst A.J."/>
            <person name="Thomas B.C."/>
            <person name="Singh A."/>
            <person name="Wilkins M.J."/>
            <person name="Karaoz U."/>
            <person name="Brodie E.L."/>
            <person name="Williams K.H."/>
            <person name="Hubbard S.S."/>
            <person name="Banfield J.F."/>
        </authorList>
    </citation>
    <scope>NUCLEOTIDE SEQUENCE [LARGE SCALE GENOMIC DNA]</scope>
</reference>
<dbReference type="Proteomes" id="UP000177610">
    <property type="component" value="Unassembled WGS sequence"/>
</dbReference>
<dbReference type="STRING" id="1817821.A2717_01575"/>
<dbReference type="EMBL" id="MFEH01000001">
    <property type="protein sequence ID" value="OGE74219.1"/>
    <property type="molecule type" value="Genomic_DNA"/>
</dbReference>
<comment type="caution">
    <text evidence="2">The sequence shown here is derived from an EMBL/GenBank/DDBJ whole genome shotgun (WGS) entry which is preliminary data.</text>
</comment>